<feature type="compositionally biased region" description="Polar residues" evidence="1">
    <location>
        <begin position="100"/>
        <end position="117"/>
    </location>
</feature>
<protein>
    <submittedName>
        <fullName evidence="2">Uncharacterized protein</fullName>
    </submittedName>
</protein>
<name>A0A8C2TWB8_COTJA</name>
<organism evidence="2 3">
    <name type="scientific">Coturnix japonica</name>
    <name type="common">Japanese quail</name>
    <name type="synonym">Coturnix coturnix japonica</name>
    <dbReference type="NCBI Taxonomy" id="93934"/>
    <lineage>
        <taxon>Eukaryota</taxon>
        <taxon>Metazoa</taxon>
        <taxon>Chordata</taxon>
        <taxon>Craniata</taxon>
        <taxon>Vertebrata</taxon>
        <taxon>Euteleostomi</taxon>
        <taxon>Archelosauria</taxon>
        <taxon>Archosauria</taxon>
        <taxon>Dinosauria</taxon>
        <taxon>Saurischia</taxon>
        <taxon>Theropoda</taxon>
        <taxon>Coelurosauria</taxon>
        <taxon>Aves</taxon>
        <taxon>Neognathae</taxon>
        <taxon>Galloanserae</taxon>
        <taxon>Galliformes</taxon>
        <taxon>Phasianidae</taxon>
        <taxon>Perdicinae</taxon>
        <taxon>Coturnix</taxon>
    </lineage>
</organism>
<evidence type="ECO:0000313" key="3">
    <source>
        <dbReference type="Proteomes" id="UP000694412"/>
    </source>
</evidence>
<accession>A0A8C2TWB8</accession>
<evidence type="ECO:0000313" key="2">
    <source>
        <dbReference type="Ensembl" id="ENSCJPP00005019591.1"/>
    </source>
</evidence>
<feature type="compositionally biased region" description="Basic and acidic residues" evidence="1">
    <location>
        <begin position="83"/>
        <end position="97"/>
    </location>
</feature>
<dbReference type="Ensembl" id="ENSCJPT00005027108.1">
    <property type="protein sequence ID" value="ENSCJPP00005019591.1"/>
    <property type="gene ID" value="ENSCJPG00005015868.1"/>
</dbReference>
<keyword evidence="3" id="KW-1185">Reference proteome</keyword>
<proteinExistence type="predicted"/>
<sequence length="156" mass="17137">MFGLCFCRKQEIECITNPKDGEFLLCQQKEPASSLWASLFDGSHEMVVQKNLHAASANDGRGKKRRAPPPPSDKPAYNAEARGNTEELDKENWERPDGTAGSSFHSALPTETQQLQAPSAAPRKICPCRKNSLTESETKPVPTPRQKCTTEALDPG</sequence>
<reference evidence="2" key="2">
    <citation type="submission" date="2025-08" db="UniProtKB">
        <authorList>
            <consortium name="Ensembl"/>
        </authorList>
    </citation>
    <scope>IDENTIFICATION</scope>
</reference>
<evidence type="ECO:0000256" key="1">
    <source>
        <dbReference type="SAM" id="MobiDB-lite"/>
    </source>
</evidence>
<dbReference type="AlphaFoldDB" id="A0A8C2TWB8"/>
<dbReference type="GeneTree" id="ENSGT00960000189973"/>
<reference evidence="2" key="1">
    <citation type="submission" date="2015-11" db="EMBL/GenBank/DDBJ databases">
        <authorList>
            <consortium name="International Coturnix japonica Genome Analysis Consortium"/>
            <person name="Warren W."/>
            <person name="Burt D.W."/>
            <person name="Antin P.B."/>
            <person name="Lanford R."/>
            <person name="Gros J."/>
            <person name="Wilson R.K."/>
        </authorList>
    </citation>
    <scope>NUCLEOTIDE SEQUENCE [LARGE SCALE GENOMIC DNA]</scope>
</reference>
<dbReference type="Proteomes" id="UP000694412">
    <property type="component" value="Chromosome 6"/>
</dbReference>
<reference evidence="2" key="3">
    <citation type="submission" date="2025-09" db="UniProtKB">
        <authorList>
            <consortium name="Ensembl"/>
        </authorList>
    </citation>
    <scope>IDENTIFICATION</scope>
</reference>
<feature type="region of interest" description="Disordered" evidence="1">
    <location>
        <begin position="51"/>
        <end position="156"/>
    </location>
</feature>